<accession>A0A8B7N7A1</accession>
<keyword evidence="2" id="KW-1185">Reference proteome</keyword>
<name>A0A8B7N7A1_HYAAZ</name>
<proteinExistence type="predicted"/>
<organism evidence="2 3">
    <name type="scientific">Hyalella azteca</name>
    <name type="common">Amphipod</name>
    <dbReference type="NCBI Taxonomy" id="294128"/>
    <lineage>
        <taxon>Eukaryota</taxon>
        <taxon>Metazoa</taxon>
        <taxon>Ecdysozoa</taxon>
        <taxon>Arthropoda</taxon>
        <taxon>Crustacea</taxon>
        <taxon>Multicrustacea</taxon>
        <taxon>Malacostraca</taxon>
        <taxon>Eumalacostraca</taxon>
        <taxon>Peracarida</taxon>
        <taxon>Amphipoda</taxon>
        <taxon>Senticaudata</taxon>
        <taxon>Talitrida</taxon>
        <taxon>Talitroidea</taxon>
        <taxon>Hyalellidae</taxon>
        <taxon>Hyalella</taxon>
    </lineage>
</organism>
<protein>
    <submittedName>
        <fullName evidence="3">Uncharacterized protein LOC108667029</fullName>
    </submittedName>
</protein>
<gene>
    <name evidence="3" type="primary">LOC108667029</name>
</gene>
<dbReference type="Gene3D" id="3.80.10.10">
    <property type="entry name" value="Ribonuclease Inhibitor"/>
    <property type="match status" value="1"/>
</dbReference>
<dbReference type="KEGG" id="hazt:108667029"/>
<reference evidence="3" key="1">
    <citation type="submission" date="2025-08" db="UniProtKB">
        <authorList>
            <consortium name="RefSeq"/>
        </authorList>
    </citation>
    <scope>IDENTIFICATION</scope>
    <source>
        <tissue evidence="3">Whole organism</tissue>
    </source>
</reference>
<dbReference type="RefSeq" id="XP_018009500.1">
    <property type="nucleotide sequence ID" value="XM_018154011.2"/>
</dbReference>
<dbReference type="InterPro" id="IPR032675">
    <property type="entry name" value="LRR_dom_sf"/>
</dbReference>
<evidence type="ECO:0000313" key="3">
    <source>
        <dbReference type="RefSeq" id="XP_018009500.1"/>
    </source>
</evidence>
<feature type="region of interest" description="Disordered" evidence="1">
    <location>
        <begin position="61"/>
        <end position="138"/>
    </location>
</feature>
<evidence type="ECO:0000256" key="1">
    <source>
        <dbReference type="SAM" id="MobiDB-lite"/>
    </source>
</evidence>
<dbReference type="AlphaFoldDB" id="A0A8B7N7A1"/>
<feature type="compositionally biased region" description="Basic and acidic residues" evidence="1">
    <location>
        <begin position="129"/>
        <end position="138"/>
    </location>
</feature>
<sequence>MGTSNLPTTSQNDLDERNHIQLHDSLSPSLLASVGPACLNMRTAPHDAGSYNTSRDKIKQNVLSDESSQNGLKITRRLGQSCSSDETTESRTVISMKMTNEPAEMKGQSFESADDMEPSDKNVQSFRNGDSDLHSNTEDSYKEIIVTHRSSAREEHHTHARGAISLHKNRIQSTNSAFSAENIVHNVSPLSASTRNIPAIFSSSSNLSLNHNDLPNSRALFSRSRVSTSSPNLTTGRGSVNPVSPPNICSGPPSSTSPTLRSDAPASRGSKGFSRVVPSLQETLLVQLVHNLGRAVWKWRDDNPKATRTFITRYRSAVPAHIRRMMLERVLREYRVWHTVSLRLLQLLLSDDCCSGVRVQQVRVFFRDQFISCLTPLTRLTVLRIEDSSWRLQNVQESELCQALSRLQQLQVLSLHYLATDVVLATTVENCHALRVLDLFFCSGVTDRGAQWLLGRPDPAFRHGPQLQPRLRKKKWYAAALRCISTPLRRKRKKVSIQQDVIYDTYCTRTIQSSVPCEASVGRGRSPYPHFSYGEAPAFDLYSCSSDCDDAKFVIENTSKIVLANLTYLDLRGTSVPISTVEAIRKFKPKVRILSLKESLK</sequence>
<feature type="region of interest" description="Disordered" evidence="1">
    <location>
        <begin position="220"/>
        <end position="272"/>
    </location>
</feature>
<dbReference type="SUPFAM" id="SSF52047">
    <property type="entry name" value="RNI-like"/>
    <property type="match status" value="1"/>
</dbReference>
<feature type="compositionally biased region" description="Polar residues" evidence="1">
    <location>
        <begin position="61"/>
        <end position="93"/>
    </location>
</feature>
<feature type="compositionally biased region" description="Polar residues" evidence="1">
    <location>
        <begin position="224"/>
        <end position="242"/>
    </location>
</feature>
<dbReference type="Proteomes" id="UP000694843">
    <property type="component" value="Unplaced"/>
</dbReference>
<dbReference type="GeneID" id="108667029"/>
<evidence type="ECO:0000313" key="2">
    <source>
        <dbReference type="Proteomes" id="UP000694843"/>
    </source>
</evidence>